<name>A0A2W4RW59_9GAMM</name>
<evidence type="ECO:0000256" key="2">
    <source>
        <dbReference type="SAM" id="Phobius"/>
    </source>
</evidence>
<gene>
    <name evidence="3" type="ORF">DM484_03970</name>
</gene>
<feature type="transmembrane region" description="Helical" evidence="2">
    <location>
        <begin position="33"/>
        <end position="57"/>
    </location>
</feature>
<keyword evidence="2" id="KW-0812">Transmembrane</keyword>
<proteinExistence type="predicted"/>
<keyword evidence="2" id="KW-0472">Membrane</keyword>
<keyword evidence="2" id="KW-1133">Transmembrane helix</keyword>
<evidence type="ECO:0000256" key="1">
    <source>
        <dbReference type="SAM" id="MobiDB-lite"/>
    </source>
</evidence>
<dbReference type="AlphaFoldDB" id="A0A2W4RW59"/>
<accession>A0A2W4RW59</accession>
<dbReference type="EMBL" id="QJPH01000180">
    <property type="protein sequence ID" value="PZN83668.1"/>
    <property type="molecule type" value="Genomic_DNA"/>
</dbReference>
<dbReference type="Proteomes" id="UP000249396">
    <property type="component" value="Unassembled WGS sequence"/>
</dbReference>
<protein>
    <submittedName>
        <fullName evidence="3">Uncharacterized protein</fullName>
    </submittedName>
</protein>
<organism evidence="3 4">
    <name type="scientific">Candidatus Methylumidiphilus alinenensis</name>
    <dbReference type="NCBI Taxonomy" id="2202197"/>
    <lineage>
        <taxon>Bacteria</taxon>
        <taxon>Pseudomonadati</taxon>
        <taxon>Pseudomonadota</taxon>
        <taxon>Gammaproteobacteria</taxon>
        <taxon>Methylococcales</taxon>
        <taxon>Candidatus Methylumidiphilus</taxon>
    </lineage>
</organism>
<comment type="caution">
    <text evidence="3">The sequence shown here is derived from an EMBL/GenBank/DDBJ whole genome shotgun (WGS) entry which is preliminary data.</text>
</comment>
<reference evidence="3 4" key="1">
    <citation type="journal article" date="2018" name="Aquat. Microb. Ecol.">
        <title>Gammaproteobacterial methanotrophs dominate.</title>
        <authorList>
            <person name="Rissanen A.J."/>
            <person name="Saarenheimo J."/>
            <person name="Tiirola M."/>
            <person name="Peura S."/>
            <person name="Aalto S.L."/>
            <person name="Karvinen A."/>
            <person name="Nykanen H."/>
        </authorList>
    </citation>
    <scope>NUCLEOTIDE SEQUENCE [LARGE SCALE GENOMIC DNA]</scope>
    <source>
        <strain evidence="3">AMbin10</strain>
    </source>
</reference>
<feature type="region of interest" description="Disordered" evidence="1">
    <location>
        <begin position="67"/>
        <end position="88"/>
    </location>
</feature>
<sequence>MHYAIELAVLLVSVVFAWKRTAAWHIRQGRGNLAAHIGGLGAGITAFVIVMGLIVAFDPPPGFSGKAGQTIPAAPAQPNIAEPAKKGQ</sequence>
<evidence type="ECO:0000313" key="3">
    <source>
        <dbReference type="EMBL" id="PZN83668.1"/>
    </source>
</evidence>
<evidence type="ECO:0000313" key="4">
    <source>
        <dbReference type="Proteomes" id="UP000249396"/>
    </source>
</evidence>